<comment type="subcellular location">
    <subcellularLocation>
        <location evidence="1">Cell membrane</location>
        <topology evidence="1">Multi-pass membrane protein</topology>
    </subcellularLocation>
</comment>
<keyword evidence="2" id="KW-1003">Cell membrane</keyword>
<feature type="region of interest" description="Disordered" evidence="6">
    <location>
        <begin position="299"/>
        <end position="325"/>
    </location>
</feature>
<dbReference type="InterPro" id="IPR017039">
    <property type="entry name" value="Virul_fac_BrkB"/>
</dbReference>
<sequence length="325" mass="35486">MFLRPKTDETPPERPTKLTKRDWKDVLKRTVKEYQVDNLSDWAAALTYRGVMSLFPGILVLVALLGLTGQDTAQRAVDQVGRYAPGAVRQVVDNALTELQRGRQGAAGLVALLGVLLALWSASGYVSAFMRAANAIYDVPEGRPFWKTLPIRIGVTVVASLAITAVAMALVFTGPVAQQAGEFIGLGTGFLKVWDIVKWPIVLGVVALIFALLYWASPNARQGGWRWVTPGSLVAVLLWIIASAGFALYAANFGSYNKIYGSLAGIIVFLIWLWIGNIALLLGAELDAELHRERAVAAGHPEGEEPYMELRDEPKNKDRSDTDLR</sequence>
<keyword evidence="4 7" id="KW-1133">Transmembrane helix</keyword>
<dbReference type="PANTHER" id="PTHR30213:SF0">
    <property type="entry name" value="UPF0761 MEMBRANE PROTEIN YIHY"/>
    <property type="match status" value="1"/>
</dbReference>
<evidence type="ECO:0008006" key="10">
    <source>
        <dbReference type="Google" id="ProtNLM"/>
    </source>
</evidence>
<feature type="transmembrane region" description="Helical" evidence="7">
    <location>
        <begin position="106"/>
        <end position="130"/>
    </location>
</feature>
<keyword evidence="9" id="KW-1185">Reference proteome</keyword>
<keyword evidence="3 7" id="KW-0812">Transmembrane</keyword>
<evidence type="ECO:0000256" key="2">
    <source>
        <dbReference type="ARBA" id="ARBA00022475"/>
    </source>
</evidence>
<dbReference type="Pfam" id="PF03631">
    <property type="entry name" value="Virul_fac_BrkB"/>
    <property type="match status" value="1"/>
</dbReference>
<name>A0A8J3JW26_9ACTN</name>
<accession>A0A8J3JW26</accession>
<evidence type="ECO:0000256" key="4">
    <source>
        <dbReference type="ARBA" id="ARBA00022989"/>
    </source>
</evidence>
<dbReference type="RefSeq" id="WP_203757020.1">
    <property type="nucleotide sequence ID" value="NZ_BONF01000062.1"/>
</dbReference>
<dbReference type="AlphaFoldDB" id="A0A8J3JW26"/>
<feature type="transmembrane region" description="Helical" evidence="7">
    <location>
        <begin position="151"/>
        <end position="176"/>
    </location>
</feature>
<dbReference type="PIRSF" id="PIRSF035875">
    <property type="entry name" value="RNase_BN"/>
    <property type="match status" value="1"/>
</dbReference>
<feature type="compositionally biased region" description="Basic and acidic residues" evidence="6">
    <location>
        <begin position="308"/>
        <end position="325"/>
    </location>
</feature>
<comment type="caution">
    <text evidence="8">The sequence shown here is derived from an EMBL/GenBank/DDBJ whole genome shotgun (WGS) entry which is preliminary data.</text>
</comment>
<dbReference type="GO" id="GO:0005886">
    <property type="term" value="C:plasma membrane"/>
    <property type="evidence" value="ECO:0007669"/>
    <property type="project" value="UniProtKB-SubCell"/>
</dbReference>
<evidence type="ECO:0000313" key="9">
    <source>
        <dbReference type="Proteomes" id="UP000601223"/>
    </source>
</evidence>
<organism evidence="8 9">
    <name type="scientific">Catellatospora bangladeshensis</name>
    <dbReference type="NCBI Taxonomy" id="310355"/>
    <lineage>
        <taxon>Bacteria</taxon>
        <taxon>Bacillati</taxon>
        <taxon>Actinomycetota</taxon>
        <taxon>Actinomycetes</taxon>
        <taxon>Micromonosporales</taxon>
        <taxon>Micromonosporaceae</taxon>
        <taxon>Catellatospora</taxon>
    </lineage>
</organism>
<feature type="transmembrane region" description="Helical" evidence="7">
    <location>
        <begin position="46"/>
        <end position="67"/>
    </location>
</feature>
<evidence type="ECO:0000256" key="1">
    <source>
        <dbReference type="ARBA" id="ARBA00004651"/>
    </source>
</evidence>
<evidence type="ECO:0000313" key="8">
    <source>
        <dbReference type="EMBL" id="GIF86190.1"/>
    </source>
</evidence>
<dbReference type="NCBIfam" id="TIGR00765">
    <property type="entry name" value="yihY_not_rbn"/>
    <property type="match status" value="1"/>
</dbReference>
<proteinExistence type="predicted"/>
<evidence type="ECO:0000256" key="6">
    <source>
        <dbReference type="SAM" id="MobiDB-lite"/>
    </source>
</evidence>
<feature type="transmembrane region" description="Helical" evidence="7">
    <location>
        <begin position="196"/>
        <end position="215"/>
    </location>
</feature>
<feature type="transmembrane region" description="Helical" evidence="7">
    <location>
        <begin position="263"/>
        <end position="284"/>
    </location>
</feature>
<dbReference type="Proteomes" id="UP000601223">
    <property type="component" value="Unassembled WGS sequence"/>
</dbReference>
<reference evidence="8 9" key="1">
    <citation type="submission" date="2021-01" db="EMBL/GenBank/DDBJ databases">
        <title>Whole genome shotgun sequence of Catellatospora bangladeshensis NBRC 107357.</title>
        <authorList>
            <person name="Komaki H."/>
            <person name="Tamura T."/>
        </authorList>
    </citation>
    <scope>NUCLEOTIDE SEQUENCE [LARGE SCALE GENOMIC DNA]</scope>
    <source>
        <strain evidence="8 9">NBRC 107357</strain>
    </source>
</reference>
<protein>
    <recommendedName>
        <fullName evidence="10">YihY/virulence factor BrkB family protein</fullName>
    </recommendedName>
</protein>
<keyword evidence="5 7" id="KW-0472">Membrane</keyword>
<evidence type="ECO:0000256" key="5">
    <source>
        <dbReference type="ARBA" id="ARBA00023136"/>
    </source>
</evidence>
<evidence type="ECO:0000256" key="3">
    <source>
        <dbReference type="ARBA" id="ARBA00022692"/>
    </source>
</evidence>
<gene>
    <name evidence="8" type="ORF">Cba03nite_75390</name>
</gene>
<feature type="transmembrane region" description="Helical" evidence="7">
    <location>
        <begin position="227"/>
        <end position="251"/>
    </location>
</feature>
<dbReference type="PANTHER" id="PTHR30213">
    <property type="entry name" value="INNER MEMBRANE PROTEIN YHJD"/>
    <property type="match status" value="1"/>
</dbReference>
<dbReference type="EMBL" id="BONF01000062">
    <property type="protein sequence ID" value="GIF86190.1"/>
    <property type="molecule type" value="Genomic_DNA"/>
</dbReference>
<evidence type="ECO:0000256" key="7">
    <source>
        <dbReference type="SAM" id="Phobius"/>
    </source>
</evidence>